<dbReference type="PROSITE" id="PS50808">
    <property type="entry name" value="ZF_BED"/>
    <property type="match status" value="1"/>
</dbReference>
<gene>
    <name evidence="12" type="ORF">G6011_08051</name>
    <name evidence="13" type="ORF">G6011_08272</name>
</gene>
<dbReference type="PANTHER" id="PTHR46481:SF10">
    <property type="entry name" value="ZINC FINGER BED DOMAIN-CONTAINING PROTEIN 39"/>
    <property type="match status" value="1"/>
</dbReference>
<protein>
    <recommendedName>
        <fullName evidence="11">BED-type domain-containing protein</fullName>
    </recommendedName>
</protein>
<keyword evidence="3 9" id="KW-0863">Zinc-finger</keyword>
<dbReference type="Proteomes" id="UP001199106">
    <property type="component" value="Unassembled WGS sequence"/>
</dbReference>
<evidence type="ECO:0000256" key="9">
    <source>
        <dbReference type="PROSITE-ProRule" id="PRU00027"/>
    </source>
</evidence>
<reference evidence="12" key="1">
    <citation type="submission" date="2021-07" db="EMBL/GenBank/DDBJ databases">
        <title>Genome Resource of American Ginseng Black Spot Pathogen Alternaria panax.</title>
        <authorList>
            <person name="Qiu C."/>
            <person name="Wang W."/>
            <person name="Liu Z."/>
        </authorList>
    </citation>
    <scope>NUCLEOTIDE SEQUENCE</scope>
    <source>
        <strain evidence="12">BNCC115425</strain>
    </source>
</reference>
<keyword evidence="8" id="KW-0539">Nucleus</keyword>
<dbReference type="InterPro" id="IPR008906">
    <property type="entry name" value="HATC_C_dom"/>
</dbReference>
<evidence type="ECO:0000256" key="7">
    <source>
        <dbReference type="ARBA" id="ARBA00023163"/>
    </source>
</evidence>
<dbReference type="InterPro" id="IPR052035">
    <property type="entry name" value="ZnF_BED_domain_contain"/>
</dbReference>
<name>A0AAD4F984_9PLEO</name>
<sequence>MSQSQLRSWVRGTPSTPSVNSSASNYPVYHHAASRRTAPSESPSQLPPVTPTPLGISSQVSELSFDDNEPAFDVDFSHVYKLGQRLDPQSLSYAVKNKSQLLGKRTVSRIWRYGVHLTYKEIDGKIKQYWLCKRCHNEQLKDQIKTVDGYNHIINHMKKVHRIDVNTGLLPEVVQEDLRWSSPFDAARVAGSNRLVSHTPWQEEQLQAAIIDWVILKDISFLVATSPELRGLLTWNRSDLLKALPTSTATIAEYTRVTLEERREEIKKLVTTARSKISISVDVWTSSNHLSFLGVVGHFADAQYQQRDILLAFRNLYGDHTGAAQAAVILQVLDSFEIAPQLHCFVGDNATNNDNELIQGLNEHDDIELTSNNRIRCAGHIINLVVKATLYGKGVSRFEAKLVEASPAQQYELFRSHGVVGKLHNFVNAVCASHKRRELFLSLQKEPRDDDDLYTYNTLQLRQDGGVRWHSVYYMLLRCLELRNPITRFMTRLQQQPSQGQDEDYNPLKDEITSEEWEGVQQLVDFLQAPVEMTKRLEGNNSASGFGSLWQTLTNLQALWTLYSSTKAGFENDNNNSDYFVAAVKHGLEKLISYFEKLIIQPQISYYVVATALHPALRLAWFQTHWKQYADWVKRAKESIIKIFKLYMAAEVDDDDTALPLPRRKVPGGNTDLYSQTMAVDLMFLTGSKSHKRQKRASQLEEYFDDLREDLTNASEQQLALLHDPWRWWLEIGRQKYPIVFKIATDYLSVPATSCECERIFSTAKRTITSDRNRLSAATIEALQLQKNWLRHSIVKSEVLKLQQHVQRWDSKQGSSYKSGNSEVAGSSSNIPSNSSYLGDNAG</sequence>
<evidence type="ECO:0000313" key="12">
    <source>
        <dbReference type="EMBL" id="KAG9185507.1"/>
    </source>
</evidence>
<feature type="compositionally biased region" description="Polar residues" evidence="10">
    <location>
        <begin position="1"/>
        <end position="25"/>
    </location>
</feature>
<proteinExistence type="predicted"/>
<keyword evidence="2" id="KW-0479">Metal-binding</keyword>
<dbReference type="Pfam" id="PF05699">
    <property type="entry name" value="Dimer_Tnp_hAT"/>
    <property type="match status" value="1"/>
</dbReference>
<evidence type="ECO:0000256" key="6">
    <source>
        <dbReference type="ARBA" id="ARBA00023125"/>
    </source>
</evidence>
<feature type="region of interest" description="Disordered" evidence="10">
    <location>
        <begin position="811"/>
        <end position="843"/>
    </location>
</feature>
<dbReference type="AlphaFoldDB" id="A0AAD4F984"/>
<keyword evidence="4" id="KW-0862">Zinc</keyword>
<feature type="compositionally biased region" description="Polar residues" evidence="10">
    <location>
        <begin position="812"/>
        <end position="826"/>
    </location>
</feature>
<feature type="domain" description="BED-type" evidence="11">
    <location>
        <begin position="105"/>
        <end position="168"/>
    </location>
</feature>
<dbReference type="SUPFAM" id="SSF53098">
    <property type="entry name" value="Ribonuclease H-like"/>
    <property type="match status" value="1"/>
</dbReference>
<dbReference type="GO" id="GO:0008270">
    <property type="term" value="F:zinc ion binding"/>
    <property type="evidence" value="ECO:0007669"/>
    <property type="project" value="UniProtKB-KW"/>
</dbReference>
<accession>A0AAD4F984</accession>
<comment type="subcellular location">
    <subcellularLocation>
        <location evidence="1">Nucleus</location>
    </subcellularLocation>
</comment>
<evidence type="ECO:0000313" key="13">
    <source>
        <dbReference type="EMBL" id="KAG9190184.1"/>
    </source>
</evidence>
<dbReference type="GO" id="GO:0003677">
    <property type="term" value="F:DNA binding"/>
    <property type="evidence" value="ECO:0007669"/>
    <property type="project" value="UniProtKB-KW"/>
</dbReference>
<keyword evidence="7" id="KW-0804">Transcription</keyword>
<keyword evidence="6" id="KW-0238">DNA-binding</keyword>
<dbReference type="GO" id="GO:0005634">
    <property type="term" value="C:nucleus"/>
    <property type="evidence" value="ECO:0007669"/>
    <property type="project" value="UniProtKB-SubCell"/>
</dbReference>
<evidence type="ECO:0000256" key="5">
    <source>
        <dbReference type="ARBA" id="ARBA00023015"/>
    </source>
</evidence>
<keyword evidence="5" id="KW-0805">Transcription regulation</keyword>
<evidence type="ECO:0000256" key="10">
    <source>
        <dbReference type="SAM" id="MobiDB-lite"/>
    </source>
</evidence>
<dbReference type="EMBL" id="JAANER010000004">
    <property type="protein sequence ID" value="KAG9190184.1"/>
    <property type="molecule type" value="Genomic_DNA"/>
</dbReference>
<evidence type="ECO:0000256" key="2">
    <source>
        <dbReference type="ARBA" id="ARBA00022723"/>
    </source>
</evidence>
<feature type="region of interest" description="Disordered" evidence="10">
    <location>
        <begin position="1"/>
        <end position="53"/>
    </location>
</feature>
<keyword evidence="14" id="KW-1185">Reference proteome</keyword>
<organism evidence="12 14">
    <name type="scientific">Alternaria panax</name>
    <dbReference type="NCBI Taxonomy" id="48097"/>
    <lineage>
        <taxon>Eukaryota</taxon>
        <taxon>Fungi</taxon>
        <taxon>Dikarya</taxon>
        <taxon>Ascomycota</taxon>
        <taxon>Pezizomycotina</taxon>
        <taxon>Dothideomycetes</taxon>
        <taxon>Pleosporomycetidae</taxon>
        <taxon>Pleosporales</taxon>
        <taxon>Pleosporineae</taxon>
        <taxon>Pleosporaceae</taxon>
        <taxon>Alternaria</taxon>
        <taxon>Alternaria sect. Panax</taxon>
    </lineage>
</organism>
<dbReference type="GO" id="GO:0046983">
    <property type="term" value="F:protein dimerization activity"/>
    <property type="evidence" value="ECO:0007669"/>
    <property type="project" value="InterPro"/>
</dbReference>
<evidence type="ECO:0000256" key="3">
    <source>
        <dbReference type="ARBA" id="ARBA00022771"/>
    </source>
</evidence>
<feature type="compositionally biased region" description="Low complexity" evidence="10">
    <location>
        <begin position="827"/>
        <end position="836"/>
    </location>
</feature>
<comment type="caution">
    <text evidence="12">The sequence shown here is derived from an EMBL/GenBank/DDBJ whole genome shotgun (WGS) entry which is preliminary data.</text>
</comment>
<dbReference type="InterPro" id="IPR003656">
    <property type="entry name" value="Znf_BED"/>
</dbReference>
<evidence type="ECO:0000256" key="1">
    <source>
        <dbReference type="ARBA" id="ARBA00004123"/>
    </source>
</evidence>
<dbReference type="InterPro" id="IPR012337">
    <property type="entry name" value="RNaseH-like_sf"/>
</dbReference>
<evidence type="ECO:0000256" key="8">
    <source>
        <dbReference type="ARBA" id="ARBA00023242"/>
    </source>
</evidence>
<evidence type="ECO:0000256" key="4">
    <source>
        <dbReference type="ARBA" id="ARBA00022833"/>
    </source>
</evidence>
<evidence type="ECO:0000259" key="11">
    <source>
        <dbReference type="PROSITE" id="PS50808"/>
    </source>
</evidence>
<evidence type="ECO:0000313" key="14">
    <source>
        <dbReference type="Proteomes" id="UP001199106"/>
    </source>
</evidence>
<dbReference type="PANTHER" id="PTHR46481">
    <property type="entry name" value="ZINC FINGER BED DOMAIN-CONTAINING PROTEIN 4"/>
    <property type="match status" value="1"/>
</dbReference>
<dbReference type="EMBL" id="JAANER010000011">
    <property type="protein sequence ID" value="KAG9185507.1"/>
    <property type="molecule type" value="Genomic_DNA"/>
</dbReference>